<feature type="transmembrane region" description="Helical" evidence="6">
    <location>
        <begin position="389"/>
        <end position="408"/>
    </location>
</feature>
<evidence type="ECO:0000256" key="6">
    <source>
        <dbReference type="SAM" id="Phobius"/>
    </source>
</evidence>
<comment type="subcellular location">
    <subcellularLocation>
        <location evidence="1">Membrane</location>
        <topology evidence="1">Multi-pass membrane protein</topology>
    </subcellularLocation>
</comment>
<feature type="transmembrane region" description="Helical" evidence="6">
    <location>
        <begin position="360"/>
        <end position="377"/>
    </location>
</feature>
<feature type="transmembrane region" description="Helical" evidence="6">
    <location>
        <begin position="328"/>
        <end position="348"/>
    </location>
</feature>
<dbReference type="OrthoDB" id="9809340at2"/>
<protein>
    <submittedName>
        <fullName evidence="7">OPT oligopeptide transporter protein</fullName>
    </submittedName>
</protein>
<dbReference type="PANTHER" id="PTHR31645:SF0">
    <property type="entry name" value="OLIGOPEPTIDE TRANSPORTER YGL114W-RELATED"/>
    <property type="match status" value="1"/>
</dbReference>
<evidence type="ECO:0000256" key="4">
    <source>
        <dbReference type="ARBA" id="ARBA00022989"/>
    </source>
</evidence>
<organism evidence="7 8">
    <name type="scientific">Novipirellula herctigrandis</name>
    <dbReference type="NCBI Taxonomy" id="2527986"/>
    <lineage>
        <taxon>Bacteria</taxon>
        <taxon>Pseudomonadati</taxon>
        <taxon>Planctomycetota</taxon>
        <taxon>Planctomycetia</taxon>
        <taxon>Pirellulales</taxon>
        <taxon>Pirellulaceae</taxon>
        <taxon>Novipirellula</taxon>
    </lineage>
</organism>
<dbReference type="EMBL" id="SJPJ01000002">
    <property type="protein sequence ID" value="TWT76582.1"/>
    <property type="molecule type" value="Genomic_DNA"/>
</dbReference>
<feature type="transmembrane region" description="Helical" evidence="6">
    <location>
        <begin position="179"/>
        <end position="200"/>
    </location>
</feature>
<keyword evidence="2" id="KW-0813">Transport</keyword>
<feature type="transmembrane region" description="Helical" evidence="6">
    <location>
        <begin position="29"/>
        <end position="48"/>
    </location>
</feature>
<proteinExistence type="predicted"/>
<evidence type="ECO:0000313" key="7">
    <source>
        <dbReference type="EMBL" id="TWT76582.1"/>
    </source>
</evidence>
<name>A0A5C5YNQ0_9BACT</name>
<keyword evidence="4 6" id="KW-1133">Transmembrane helix</keyword>
<dbReference type="InterPro" id="IPR045035">
    <property type="entry name" value="YSL-like"/>
</dbReference>
<keyword evidence="5 6" id="KW-0472">Membrane</keyword>
<feature type="transmembrane region" description="Helical" evidence="6">
    <location>
        <begin position="414"/>
        <end position="432"/>
    </location>
</feature>
<evidence type="ECO:0000256" key="1">
    <source>
        <dbReference type="ARBA" id="ARBA00004141"/>
    </source>
</evidence>
<gene>
    <name evidence="7" type="ORF">CA13_70780</name>
</gene>
<evidence type="ECO:0000313" key="8">
    <source>
        <dbReference type="Proteomes" id="UP000315010"/>
    </source>
</evidence>
<dbReference type="RefSeq" id="WP_146404326.1">
    <property type="nucleotide sequence ID" value="NZ_SJPJ01000002.1"/>
</dbReference>
<evidence type="ECO:0000256" key="3">
    <source>
        <dbReference type="ARBA" id="ARBA00022692"/>
    </source>
</evidence>
<dbReference type="GO" id="GO:0035673">
    <property type="term" value="F:oligopeptide transmembrane transporter activity"/>
    <property type="evidence" value="ECO:0007669"/>
    <property type="project" value="InterPro"/>
</dbReference>
<feature type="transmembrane region" description="Helical" evidence="6">
    <location>
        <begin position="124"/>
        <end position="147"/>
    </location>
</feature>
<keyword evidence="8" id="KW-1185">Reference proteome</keyword>
<dbReference type="GO" id="GO:0016020">
    <property type="term" value="C:membrane"/>
    <property type="evidence" value="ECO:0007669"/>
    <property type="project" value="UniProtKB-SubCell"/>
</dbReference>
<evidence type="ECO:0000256" key="5">
    <source>
        <dbReference type="ARBA" id="ARBA00023136"/>
    </source>
</evidence>
<dbReference type="AlphaFoldDB" id="A0A5C5YNQ0"/>
<dbReference type="Pfam" id="PF03169">
    <property type="entry name" value="OPT"/>
    <property type="match status" value="1"/>
</dbReference>
<sequence>MSDVPPPQAPPLDSHADSIPIRHGPYPEFTWTAVILGWIIGALIAISIGYAALILGFAIEGSELAAILGWGVLRGVLRRTSIVENNINQTIASAVNGASSGIMFSVPALFILSRSEGLESVADFSIPLMILACITGCVLGLAFVIPLRKQMIDFDRLAYPGGIAVATILKSPGAGVRKAVLLVGGALVSGISHLMVLHYFGEEGNWNAGTQFGLSPMLNISFYLSVMTIGVGFLSGKGGFWFGAGGFLCYFLLSPLLSTFATADVAALTSVPDQMRGVLYKPLGIGMLVGAAIGGIVAAFPLIASALKSMHAASNQDLDSEAAKDEMPIGFLYAAIGLGALVMIWIAFNSVESMTLGRAATMALLGTLWVWVAGVVVSECVGRTNWSPLSGMTLIAVTIVILVAKGGLDKPATITSSILVGAAICLAISQAADMMLDLKSGYLVGAIPRRQQFAQFVGAWLGPVIVIFLMILLNNQYEIGSEKLPAPQAQALASVTESILNDDVPAFRYTAGAGLGLMLAVSGLGGIGVLIALGFYMPFQVALTYTIGNALRIVSDKVLGSKFSHETGIPIAAGLIVGEALVGVGNALMQVFFAKPEATETAMHCGSSWFEQIARWM</sequence>
<keyword evidence="3 6" id="KW-0812">Transmembrane</keyword>
<comment type="caution">
    <text evidence="7">The sequence shown here is derived from an EMBL/GenBank/DDBJ whole genome shotgun (WGS) entry which is preliminary data.</text>
</comment>
<reference evidence="7 8" key="1">
    <citation type="submission" date="2019-02" db="EMBL/GenBank/DDBJ databases">
        <title>Deep-cultivation of Planctomycetes and their phenomic and genomic characterization uncovers novel biology.</title>
        <authorList>
            <person name="Wiegand S."/>
            <person name="Jogler M."/>
            <person name="Boedeker C."/>
            <person name="Pinto D."/>
            <person name="Vollmers J."/>
            <person name="Rivas-Marin E."/>
            <person name="Kohn T."/>
            <person name="Peeters S.H."/>
            <person name="Heuer A."/>
            <person name="Rast P."/>
            <person name="Oberbeckmann S."/>
            <person name="Bunk B."/>
            <person name="Jeske O."/>
            <person name="Meyerdierks A."/>
            <person name="Storesund J.E."/>
            <person name="Kallscheuer N."/>
            <person name="Luecker S."/>
            <person name="Lage O.M."/>
            <person name="Pohl T."/>
            <person name="Merkel B.J."/>
            <person name="Hornburger P."/>
            <person name="Mueller R.-W."/>
            <person name="Bruemmer F."/>
            <person name="Labrenz M."/>
            <person name="Spormann A.M."/>
            <person name="Op Den Camp H."/>
            <person name="Overmann J."/>
            <person name="Amann R."/>
            <person name="Jetten M.S.M."/>
            <person name="Mascher T."/>
            <person name="Medema M.H."/>
            <person name="Devos D.P."/>
            <person name="Kaster A.-K."/>
            <person name="Ovreas L."/>
            <person name="Rohde M."/>
            <person name="Galperin M.Y."/>
            <person name="Jogler C."/>
        </authorList>
    </citation>
    <scope>NUCLEOTIDE SEQUENCE [LARGE SCALE GENOMIC DNA]</scope>
    <source>
        <strain evidence="7 8">CA13</strain>
    </source>
</reference>
<dbReference type="PANTHER" id="PTHR31645">
    <property type="entry name" value="OLIGOPEPTIDE TRANSPORTER YGL114W-RELATED"/>
    <property type="match status" value="1"/>
</dbReference>
<feature type="transmembrane region" description="Helical" evidence="6">
    <location>
        <begin position="453"/>
        <end position="473"/>
    </location>
</feature>
<dbReference type="InterPro" id="IPR004813">
    <property type="entry name" value="OPT"/>
</dbReference>
<accession>A0A5C5YNQ0</accession>
<feature type="transmembrane region" description="Helical" evidence="6">
    <location>
        <begin position="283"/>
        <end position="307"/>
    </location>
</feature>
<dbReference type="Proteomes" id="UP000315010">
    <property type="component" value="Unassembled WGS sequence"/>
</dbReference>
<feature type="transmembrane region" description="Helical" evidence="6">
    <location>
        <begin position="212"/>
        <end position="234"/>
    </location>
</feature>
<feature type="transmembrane region" description="Helical" evidence="6">
    <location>
        <begin position="94"/>
        <end position="112"/>
    </location>
</feature>
<feature type="transmembrane region" description="Helical" evidence="6">
    <location>
        <begin position="241"/>
        <end position="263"/>
    </location>
</feature>
<evidence type="ECO:0000256" key="2">
    <source>
        <dbReference type="ARBA" id="ARBA00022448"/>
    </source>
</evidence>
<feature type="transmembrane region" description="Helical" evidence="6">
    <location>
        <begin position="515"/>
        <end position="536"/>
    </location>
</feature>